<accession>A0A8T3YMH5</accession>
<evidence type="ECO:0000256" key="6">
    <source>
        <dbReference type="HAMAP-Rule" id="MF_00722"/>
    </source>
</evidence>
<dbReference type="AlphaFoldDB" id="A0A8T3YMH5"/>
<evidence type="ECO:0000256" key="2">
    <source>
        <dbReference type="ARBA" id="ARBA00022722"/>
    </source>
</evidence>
<dbReference type="Gene3D" id="3.40.1350.10">
    <property type="match status" value="1"/>
</dbReference>
<evidence type="ECO:0000313" key="10">
    <source>
        <dbReference type="Proteomes" id="UP000732298"/>
    </source>
</evidence>
<dbReference type="InterPro" id="IPR002793">
    <property type="entry name" value="Endonuclease_NucS"/>
</dbReference>
<evidence type="ECO:0000259" key="7">
    <source>
        <dbReference type="Pfam" id="PF01939"/>
    </source>
</evidence>
<reference evidence="9" key="1">
    <citation type="submission" date="2020-07" db="EMBL/GenBank/DDBJ databases">
        <title>Huge and variable diversity of episymbiotic CPR bacteria and DPANN archaea in groundwater ecosystems.</title>
        <authorList>
            <person name="He C.Y."/>
            <person name="Keren R."/>
            <person name="Whittaker M."/>
            <person name="Farag I.F."/>
            <person name="Doudna J."/>
            <person name="Cate J.H.D."/>
            <person name="Banfield J.F."/>
        </authorList>
    </citation>
    <scope>NUCLEOTIDE SEQUENCE</scope>
    <source>
        <strain evidence="9">NC_groundwater_1296_Ag_S-0.2um_52_80</strain>
    </source>
</reference>
<dbReference type="Pfam" id="PF01939">
    <property type="entry name" value="NucS_C"/>
    <property type="match status" value="1"/>
</dbReference>
<feature type="domain" description="Endonuclease NucS N-terminal PH-like" evidence="8">
    <location>
        <begin position="26"/>
        <end position="119"/>
    </location>
</feature>
<evidence type="ECO:0000256" key="5">
    <source>
        <dbReference type="ARBA" id="ARBA00023125"/>
    </source>
</evidence>
<evidence type="ECO:0000313" key="9">
    <source>
        <dbReference type="EMBL" id="MBI4210101.1"/>
    </source>
</evidence>
<sequence>MLLRAGTKMDFSQLKAEIEGGVLSKDMMVIVGTCSVDYEGRATSRLPMGKRLVLIKGDNSISIHQNRLVRPTNYMMDTQLGCKISDGAFILRANKAKPAEKLTLTFTEVHDMRRYAIERSDDLRLSGSERDLNDLLMQDLSMIEPGLEPVNQQQHFRKGICDIIARDKDGNFVVIELKRRQADFDSVTQLHRYMHEVENMKGVKARGILLAPDIRKNARELLGQLGLEFARLDFELTPNGREKAKIKGLEMKQQRITQHMGTGKDYSSPTK</sequence>
<keyword evidence="4 6" id="KW-0378">Hydrolase</keyword>
<keyword evidence="1 6" id="KW-0963">Cytoplasm</keyword>
<dbReference type="InterPro" id="IPR011856">
    <property type="entry name" value="tRNA_endonuc-like_dom_sf"/>
</dbReference>
<name>A0A8T3YMH5_9ARCH</name>
<dbReference type="GO" id="GO:0000014">
    <property type="term" value="F:single-stranded DNA endodeoxyribonuclease activity"/>
    <property type="evidence" value="ECO:0007669"/>
    <property type="project" value="UniProtKB-UniRule"/>
</dbReference>
<feature type="domain" description="Endonuclease NucS C-terminal" evidence="7">
    <location>
        <begin position="128"/>
        <end position="233"/>
    </location>
</feature>
<comment type="function">
    <text evidence="6">Cleaves both 3' and 5' ssDNA extremities of branched DNA structures.</text>
</comment>
<dbReference type="PANTHER" id="PTHR38814:SF1">
    <property type="entry name" value="ENDONUCLEASE NUCS"/>
    <property type="match status" value="1"/>
</dbReference>
<keyword evidence="2 6" id="KW-0540">Nuclease</keyword>
<keyword evidence="3 6" id="KW-0255">Endonuclease</keyword>
<dbReference type="InterPro" id="IPR049173">
    <property type="entry name" value="NucS_N_sf"/>
</dbReference>
<comment type="subcellular location">
    <subcellularLocation>
        <location evidence="6">Cytoplasm</location>
    </subcellularLocation>
</comment>
<protein>
    <recommendedName>
        <fullName evidence="6">Endonuclease NucS</fullName>
        <ecNumber evidence="6">3.1.-.-</ecNumber>
    </recommendedName>
</protein>
<gene>
    <name evidence="6" type="primary">nucS</name>
    <name evidence="9" type="ORF">HY544_01160</name>
</gene>
<dbReference type="InterPro" id="IPR048301">
    <property type="entry name" value="NucS_C"/>
</dbReference>
<dbReference type="EMBL" id="JACQPB010000016">
    <property type="protein sequence ID" value="MBI4210101.1"/>
    <property type="molecule type" value="Genomic_DNA"/>
</dbReference>
<evidence type="ECO:0000256" key="3">
    <source>
        <dbReference type="ARBA" id="ARBA00022759"/>
    </source>
</evidence>
<dbReference type="InterPro" id="IPR048302">
    <property type="entry name" value="NucS_N"/>
</dbReference>
<dbReference type="GO" id="GO:0003677">
    <property type="term" value="F:DNA binding"/>
    <property type="evidence" value="ECO:0007669"/>
    <property type="project" value="UniProtKB-KW"/>
</dbReference>
<comment type="caution">
    <text evidence="9">The sequence shown here is derived from an EMBL/GenBank/DDBJ whole genome shotgun (WGS) entry which is preliminary data.</text>
</comment>
<evidence type="ECO:0000256" key="1">
    <source>
        <dbReference type="ARBA" id="ARBA00022490"/>
    </source>
</evidence>
<dbReference type="Pfam" id="PF21003">
    <property type="entry name" value="NucS_N"/>
    <property type="match status" value="1"/>
</dbReference>
<dbReference type="HAMAP" id="MF_00722">
    <property type="entry name" value="NucS"/>
    <property type="match status" value="1"/>
</dbReference>
<dbReference type="Proteomes" id="UP000732298">
    <property type="component" value="Unassembled WGS sequence"/>
</dbReference>
<keyword evidence="5 6" id="KW-0238">DNA-binding</keyword>
<dbReference type="GO" id="GO:0005737">
    <property type="term" value="C:cytoplasm"/>
    <property type="evidence" value="ECO:0007669"/>
    <property type="project" value="UniProtKB-SubCell"/>
</dbReference>
<dbReference type="Gene3D" id="2.70.180.20">
    <property type="match status" value="1"/>
</dbReference>
<dbReference type="EC" id="3.1.-.-" evidence="6"/>
<evidence type="ECO:0000259" key="8">
    <source>
        <dbReference type="Pfam" id="PF21003"/>
    </source>
</evidence>
<dbReference type="PANTHER" id="PTHR38814">
    <property type="entry name" value="ENDONUCLEASE NUCS"/>
    <property type="match status" value="1"/>
</dbReference>
<evidence type="ECO:0000256" key="4">
    <source>
        <dbReference type="ARBA" id="ARBA00022801"/>
    </source>
</evidence>
<proteinExistence type="inferred from homology"/>
<comment type="similarity">
    <text evidence="6">Belongs to the NucS endonuclease family.</text>
</comment>
<dbReference type="CDD" id="cd22341">
    <property type="entry name" value="NucS-like"/>
    <property type="match status" value="1"/>
</dbReference>
<organism evidence="9 10">
    <name type="scientific">Candidatus Iainarchaeum sp</name>
    <dbReference type="NCBI Taxonomy" id="3101447"/>
    <lineage>
        <taxon>Archaea</taxon>
        <taxon>Candidatus Iainarchaeota</taxon>
        <taxon>Candidatus Iainarchaeia</taxon>
        <taxon>Candidatus Iainarchaeales</taxon>
        <taxon>Candidatus Iainarchaeaceae</taxon>
        <taxon>Candidatus Iainarchaeum</taxon>
    </lineage>
</organism>